<dbReference type="AlphaFoldDB" id="A0A6I5N951"/>
<dbReference type="Gene3D" id="3.40.220.10">
    <property type="entry name" value="Leucine Aminopeptidase, subunit E, domain 1"/>
    <property type="match status" value="1"/>
</dbReference>
<gene>
    <name evidence="3" type="ORF">F6S87_07000</name>
</gene>
<reference evidence="3 4" key="1">
    <citation type="submission" date="2019-09" db="EMBL/GenBank/DDBJ databases">
        <title>Phylogenetic characterization of a novel taxon of the genus Bifidobacterium: Bifidobacterium choloepi sp. nov.</title>
        <authorList>
            <person name="Modesto M."/>
            <person name="Satti M."/>
        </authorList>
    </citation>
    <scope>NUCLEOTIDE SEQUENCE [LARGE SCALE GENOMIC DNA]</scope>
    <source>
        <strain evidence="3 4">BRDM6</strain>
    </source>
</reference>
<dbReference type="RefSeq" id="WP_163227941.1">
    <property type="nucleotide sequence ID" value="NZ_VYSG01000003.1"/>
</dbReference>
<dbReference type="InterPro" id="IPR043472">
    <property type="entry name" value="Macro_dom-like"/>
</dbReference>
<evidence type="ECO:0000259" key="2">
    <source>
        <dbReference type="Pfam" id="PF20016"/>
    </source>
</evidence>
<feature type="transmembrane region" description="Helical" evidence="1">
    <location>
        <begin position="49"/>
        <end position="68"/>
    </location>
</feature>
<comment type="caution">
    <text evidence="3">The sequence shown here is derived from an EMBL/GenBank/DDBJ whole genome shotgun (WGS) entry which is preliminary data.</text>
</comment>
<evidence type="ECO:0000313" key="4">
    <source>
        <dbReference type="Proteomes" id="UP000469292"/>
    </source>
</evidence>
<dbReference type="SUPFAM" id="SSF52949">
    <property type="entry name" value="Macro domain-like"/>
    <property type="match status" value="1"/>
</dbReference>
<dbReference type="Proteomes" id="UP000469292">
    <property type="component" value="Unassembled WGS sequence"/>
</dbReference>
<keyword evidence="4" id="KW-1185">Reference proteome</keyword>
<protein>
    <recommendedName>
        <fullName evidence="2">Thoeris protein ThsA Macro domain-containing protein</fullName>
    </recommendedName>
</protein>
<feature type="domain" description="Thoeris protein ThsA Macro" evidence="2">
    <location>
        <begin position="84"/>
        <end position="266"/>
    </location>
</feature>
<dbReference type="Pfam" id="PF20016">
    <property type="entry name" value="ThsA_Macro"/>
    <property type="match status" value="1"/>
</dbReference>
<evidence type="ECO:0000256" key="1">
    <source>
        <dbReference type="SAM" id="Phobius"/>
    </source>
</evidence>
<organism evidence="3 4">
    <name type="scientific">Bifidobacterium choloepi</name>
    <dbReference type="NCBI Taxonomy" id="2614131"/>
    <lineage>
        <taxon>Bacteria</taxon>
        <taxon>Bacillati</taxon>
        <taxon>Actinomycetota</taxon>
        <taxon>Actinomycetes</taxon>
        <taxon>Bifidobacteriales</taxon>
        <taxon>Bifidobacteriaceae</taxon>
        <taxon>Bifidobacterium</taxon>
    </lineage>
</organism>
<accession>A0A6I5N951</accession>
<dbReference type="EMBL" id="VYSG01000003">
    <property type="protein sequence ID" value="NEG70341.1"/>
    <property type="molecule type" value="Genomic_DNA"/>
</dbReference>
<keyword evidence="1" id="KW-1133">Transmembrane helix</keyword>
<proteinExistence type="predicted"/>
<keyword evidence="1" id="KW-0472">Membrane</keyword>
<sequence length="287" mass="32346">MTGKVQRFISYRKHWNYWKKFIAALFSVFGSLCLVLDFASFVWDSLPLRGWKLTLVFIVIALGAAAFLTRERPPKKEYSFGSTVEIVSGDLFDQDCSIVVGTCTTFDTDVESRIIASSSIQGQVLSKVYSNDLQSLDEDIEIALSNEDPVGEIAKEGKTKRYPIGTVAVLRPKRLDSRIYFVAYTEMSETNTAASRIDYLWNSLSSLWEKVQQNENGEPIAIPAIGQGMSRLKPFLTLEDSIRLIITSFVFSSRSTIISNNLRIVLPENSYESIDRVAMQNFMNQLA</sequence>
<evidence type="ECO:0000313" key="3">
    <source>
        <dbReference type="EMBL" id="NEG70341.1"/>
    </source>
</evidence>
<dbReference type="InterPro" id="IPR045535">
    <property type="entry name" value="ThsA_Macro"/>
</dbReference>
<feature type="transmembrane region" description="Helical" evidence="1">
    <location>
        <begin position="21"/>
        <end position="43"/>
    </location>
</feature>
<keyword evidence="1" id="KW-0812">Transmembrane</keyword>
<name>A0A6I5N951_9BIFI</name>